<dbReference type="EMBL" id="JACGWN010000003">
    <property type="protein sequence ID" value="KAL0455880.1"/>
    <property type="molecule type" value="Genomic_DNA"/>
</dbReference>
<evidence type="ECO:0000313" key="1">
    <source>
        <dbReference type="EMBL" id="KAL0455880.1"/>
    </source>
</evidence>
<gene>
    <name evidence="1" type="ORF">Slati_0927200</name>
</gene>
<organism evidence="1">
    <name type="scientific">Sesamum latifolium</name>
    <dbReference type="NCBI Taxonomy" id="2727402"/>
    <lineage>
        <taxon>Eukaryota</taxon>
        <taxon>Viridiplantae</taxon>
        <taxon>Streptophyta</taxon>
        <taxon>Embryophyta</taxon>
        <taxon>Tracheophyta</taxon>
        <taxon>Spermatophyta</taxon>
        <taxon>Magnoliopsida</taxon>
        <taxon>eudicotyledons</taxon>
        <taxon>Gunneridae</taxon>
        <taxon>Pentapetalae</taxon>
        <taxon>asterids</taxon>
        <taxon>lamiids</taxon>
        <taxon>Lamiales</taxon>
        <taxon>Pedaliaceae</taxon>
        <taxon>Sesamum</taxon>
    </lineage>
</organism>
<proteinExistence type="predicted"/>
<accession>A0AAW2XVT1</accession>
<sequence>MEIIENNTLNPQAPPPVFVAKARDRVLTSPSTSPSVEEWSVPIPLIELLSFHESEPLRVPSVTGPSLDYPRH</sequence>
<name>A0AAW2XVT1_9LAMI</name>
<dbReference type="AlphaFoldDB" id="A0AAW2XVT1"/>
<reference evidence="1" key="1">
    <citation type="submission" date="2020-06" db="EMBL/GenBank/DDBJ databases">
        <authorList>
            <person name="Li T."/>
            <person name="Hu X."/>
            <person name="Zhang T."/>
            <person name="Song X."/>
            <person name="Zhang H."/>
            <person name="Dai N."/>
            <person name="Sheng W."/>
            <person name="Hou X."/>
            <person name="Wei L."/>
        </authorList>
    </citation>
    <scope>NUCLEOTIDE SEQUENCE</scope>
    <source>
        <strain evidence="1">KEN1</strain>
        <tissue evidence="1">Leaf</tissue>
    </source>
</reference>
<comment type="caution">
    <text evidence="1">The sequence shown here is derived from an EMBL/GenBank/DDBJ whole genome shotgun (WGS) entry which is preliminary data.</text>
</comment>
<reference evidence="1" key="2">
    <citation type="journal article" date="2024" name="Plant">
        <title>Genomic evolution and insights into agronomic trait innovations of Sesamum species.</title>
        <authorList>
            <person name="Miao H."/>
            <person name="Wang L."/>
            <person name="Qu L."/>
            <person name="Liu H."/>
            <person name="Sun Y."/>
            <person name="Le M."/>
            <person name="Wang Q."/>
            <person name="Wei S."/>
            <person name="Zheng Y."/>
            <person name="Lin W."/>
            <person name="Duan Y."/>
            <person name="Cao H."/>
            <person name="Xiong S."/>
            <person name="Wang X."/>
            <person name="Wei L."/>
            <person name="Li C."/>
            <person name="Ma Q."/>
            <person name="Ju M."/>
            <person name="Zhao R."/>
            <person name="Li G."/>
            <person name="Mu C."/>
            <person name="Tian Q."/>
            <person name="Mei H."/>
            <person name="Zhang T."/>
            <person name="Gao T."/>
            <person name="Zhang H."/>
        </authorList>
    </citation>
    <scope>NUCLEOTIDE SEQUENCE</scope>
    <source>
        <strain evidence="1">KEN1</strain>
    </source>
</reference>
<protein>
    <submittedName>
        <fullName evidence="1">Uncharacterized protein</fullName>
    </submittedName>
</protein>